<dbReference type="OrthoDB" id="384721at2"/>
<dbReference type="EMBL" id="JSVA01000018">
    <property type="protein sequence ID" value="KOF01787.1"/>
    <property type="molecule type" value="Genomic_DNA"/>
</dbReference>
<name>A0A0L8AHQ6_9BACT</name>
<dbReference type="AlphaFoldDB" id="A0A0L8AHQ6"/>
<dbReference type="GO" id="GO:0008081">
    <property type="term" value="F:phosphoric diester hydrolase activity"/>
    <property type="evidence" value="ECO:0007669"/>
    <property type="project" value="InterPro"/>
</dbReference>
<dbReference type="Pfam" id="PF03009">
    <property type="entry name" value="GDPD"/>
    <property type="match status" value="1"/>
</dbReference>
<comment type="caution">
    <text evidence="2">The sequence shown here is derived from an EMBL/GenBank/DDBJ whole genome shotgun (WGS) entry which is preliminary data.</text>
</comment>
<sequence length="295" mass="33266">MKTSVLLLFCVVLGCAKVQEPLDIQGHRGARGLMPENSIPAFMRALDEGVTTLELDVVITKDKQVVVSHDPYMLSSICDKPNGEPVTKEEEPKLNIYEMDYAEVVGYDCGSRGNARFPEQVKTETAKPLLADVISMVEDHLRENKKPKVSYNIEIKSLESEYNVSQPEVDEFSELVLSVIRERLTNDRFTIQSFDFNVLKHLHKSNPEVRLVALVENAKGVEVNLEALGFIPEVYSPYYILLKKEDIDLIHEKGMKVIPWTVNDRKDMEQLVADGVDGIITDYPDRAKGLDNKGT</sequence>
<dbReference type="Proteomes" id="UP000036908">
    <property type="component" value="Unassembled WGS sequence"/>
</dbReference>
<protein>
    <submittedName>
        <fullName evidence="2">Glycerophosphodiester phosphodiesterase</fullName>
    </submittedName>
</protein>
<dbReference type="InterPro" id="IPR030395">
    <property type="entry name" value="GP_PDE_dom"/>
</dbReference>
<dbReference type="PANTHER" id="PTHR46211:SF14">
    <property type="entry name" value="GLYCEROPHOSPHODIESTER PHOSPHODIESTERASE"/>
    <property type="match status" value="1"/>
</dbReference>
<reference evidence="3" key="1">
    <citation type="submission" date="2014-11" db="EMBL/GenBank/DDBJ databases">
        <title>Genome sequencing of Roseivirga sp. D-25.</title>
        <authorList>
            <person name="Selvaratnam C."/>
            <person name="Thevarajoo S."/>
            <person name="Goh K.M."/>
            <person name="Eee R."/>
            <person name="Chan K.-G."/>
            <person name="Chong C.S."/>
        </authorList>
    </citation>
    <scope>NUCLEOTIDE SEQUENCE [LARGE SCALE GENOMIC DNA]</scope>
    <source>
        <strain evidence="3">D-25</strain>
    </source>
</reference>
<accession>A0A0L8AHQ6</accession>
<dbReference type="Gene3D" id="3.20.20.190">
    <property type="entry name" value="Phosphatidylinositol (PI) phosphodiesterase"/>
    <property type="match status" value="1"/>
</dbReference>
<organism evidence="2 3">
    <name type="scientific">Roseivirga seohaensis subsp. aquiponti</name>
    <dbReference type="NCBI Taxonomy" id="1566026"/>
    <lineage>
        <taxon>Bacteria</taxon>
        <taxon>Pseudomonadati</taxon>
        <taxon>Bacteroidota</taxon>
        <taxon>Cytophagia</taxon>
        <taxon>Cytophagales</taxon>
        <taxon>Roseivirgaceae</taxon>
        <taxon>Roseivirga</taxon>
    </lineage>
</organism>
<feature type="domain" description="GP-PDE" evidence="1">
    <location>
        <begin position="22"/>
        <end position="291"/>
    </location>
</feature>
<evidence type="ECO:0000313" key="2">
    <source>
        <dbReference type="EMBL" id="KOF01787.1"/>
    </source>
</evidence>
<proteinExistence type="predicted"/>
<evidence type="ECO:0000313" key="3">
    <source>
        <dbReference type="Proteomes" id="UP000036908"/>
    </source>
</evidence>
<dbReference type="PROSITE" id="PS51257">
    <property type="entry name" value="PROKAR_LIPOPROTEIN"/>
    <property type="match status" value="1"/>
</dbReference>
<dbReference type="GO" id="GO:0006629">
    <property type="term" value="P:lipid metabolic process"/>
    <property type="evidence" value="ECO:0007669"/>
    <property type="project" value="InterPro"/>
</dbReference>
<dbReference type="PROSITE" id="PS50007">
    <property type="entry name" value="PIPLC_X_DOMAIN"/>
    <property type="match status" value="1"/>
</dbReference>
<gene>
    <name evidence="2" type="ORF">OB69_15715</name>
</gene>
<dbReference type="RefSeq" id="WP_053224696.1">
    <property type="nucleotide sequence ID" value="NZ_JSVA01000018.1"/>
</dbReference>
<dbReference type="PROSITE" id="PS51704">
    <property type="entry name" value="GP_PDE"/>
    <property type="match status" value="1"/>
</dbReference>
<dbReference type="PATRIC" id="fig|1566026.4.peg.1462"/>
<evidence type="ECO:0000259" key="1">
    <source>
        <dbReference type="PROSITE" id="PS51704"/>
    </source>
</evidence>
<dbReference type="PANTHER" id="PTHR46211">
    <property type="entry name" value="GLYCEROPHOSPHORYL DIESTER PHOSPHODIESTERASE"/>
    <property type="match status" value="1"/>
</dbReference>
<dbReference type="InterPro" id="IPR017946">
    <property type="entry name" value="PLC-like_Pdiesterase_TIM-brl"/>
</dbReference>
<keyword evidence="3" id="KW-1185">Reference proteome</keyword>
<dbReference type="SUPFAM" id="SSF51695">
    <property type="entry name" value="PLC-like phosphodiesterases"/>
    <property type="match status" value="1"/>
</dbReference>